<dbReference type="PANTHER" id="PTHR30532">
    <property type="entry name" value="IRON III DICITRATE-BINDING PERIPLASMIC PROTEIN"/>
    <property type="match status" value="1"/>
</dbReference>
<evidence type="ECO:0000313" key="8">
    <source>
        <dbReference type="EMBL" id="QFI54523.1"/>
    </source>
</evidence>
<dbReference type="InterPro" id="IPR051313">
    <property type="entry name" value="Bact_iron-sidero_bind"/>
</dbReference>
<evidence type="ECO:0000256" key="3">
    <source>
        <dbReference type="ARBA" id="ARBA00022448"/>
    </source>
</evidence>
<evidence type="ECO:0000256" key="4">
    <source>
        <dbReference type="ARBA" id="ARBA00022496"/>
    </source>
</evidence>
<keyword evidence="4" id="KW-0406">Ion transport</keyword>
<proteinExistence type="inferred from homology"/>
<gene>
    <name evidence="8" type="ORF">FE240_07315</name>
</gene>
<dbReference type="CDD" id="cd01146">
    <property type="entry name" value="FhuD"/>
    <property type="match status" value="1"/>
</dbReference>
<sequence>MSAMIRIPLLLLLLASSALQAATREITDAIGRVITVPARPERVVTLGELELDSVLTLGVQPVGTLNGRGQSTLPHYLLPLADETVRIVGDLGAPNLEALIDLEPDLILTGQVKPELLALLQAIAPTVVTSQFNDAWKPVFTRIATVLGKPAQASAFMANYQQRLDAARQAIAPHQGETISIVRWNPKGPSFMYSGTFASTVVAELGLRRPANQMGERQPHSPALSLESLGQLDANWLVIGTLSPSGEAVDAMRQAEQSPAFAQLPVIKAGRYRAVDGSLWTSTGGPQAALRVIDDVVVLLQGKPE</sequence>
<feature type="chain" id="PRO_5023891783" evidence="6">
    <location>
        <begin position="22"/>
        <end position="305"/>
    </location>
</feature>
<dbReference type="EMBL" id="CP040449">
    <property type="protein sequence ID" value="QFI54523.1"/>
    <property type="molecule type" value="Genomic_DNA"/>
</dbReference>
<evidence type="ECO:0000256" key="1">
    <source>
        <dbReference type="ARBA" id="ARBA00004196"/>
    </source>
</evidence>
<dbReference type="SUPFAM" id="SSF53807">
    <property type="entry name" value="Helical backbone' metal receptor"/>
    <property type="match status" value="1"/>
</dbReference>
<dbReference type="Gene3D" id="3.40.50.1980">
    <property type="entry name" value="Nitrogenase molybdenum iron protein domain"/>
    <property type="match status" value="2"/>
</dbReference>
<dbReference type="RefSeq" id="WP_193003979.1">
    <property type="nucleotide sequence ID" value="NZ_CP040449.1"/>
</dbReference>
<dbReference type="AlphaFoldDB" id="A0A5J6WXP2"/>
<protein>
    <submittedName>
        <fullName evidence="8">Iron-siderophore ABC transporter substrate-binding protein</fullName>
    </submittedName>
</protein>
<name>A0A5J6WXP2_9GAMM</name>
<keyword evidence="5 6" id="KW-0732">Signal</keyword>
<dbReference type="GO" id="GO:0030288">
    <property type="term" value="C:outer membrane-bounded periplasmic space"/>
    <property type="evidence" value="ECO:0007669"/>
    <property type="project" value="TreeGrafter"/>
</dbReference>
<dbReference type="PANTHER" id="PTHR30532:SF25">
    <property type="entry name" value="IRON(III) DICITRATE-BINDING PERIPLASMIC PROTEIN"/>
    <property type="match status" value="1"/>
</dbReference>
<evidence type="ECO:0000256" key="2">
    <source>
        <dbReference type="ARBA" id="ARBA00008814"/>
    </source>
</evidence>
<dbReference type="GO" id="GO:1901678">
    <property type="term" value="P:iron coordination entity transport"/>
    <property type="evidence" value="ECO:0007669"/>
    <property type="project" value="UniProtKB-ARBA"/>
</dbReference>
<keyword evidence="4" id="KW-0410">Iron transport</keyword>
<keyword evidence="9" id="KW-1185">Reference proteome</keyword>
<keyword evidence="3" id="KW-0813">Transport</keyword>
<organism evidence="8 9">
    <name type="scientific">Aeromonas simiae</name>
    <dbReference type="NCBI Taxonomy" id="218936"/>
    <lineage>
        <taxon>Bacteria</taxon>
        <taxon>Pseudomonadati</taxon>
        <taxon>Pseudomonadota</taxon>
        <taxon>Gammaproteobacteria</taxon>
        <taxon>Aeromonadales</taxon>
        <taxon>Aeromonadaceae</taxon>
        <taxon>Aeromonas</taxon>
    </lineage>
</organism>
<evidence type="ECO:0000256" key="6">
    <source>
        <dbReference type="SAM" id="SignalP"/>
    </source>
</evidence>
<comment type="subcellular location">
    <subcellularLocation>
        <location evidence="1">Cell envelope</location>
    </subcellularLocation>
</comment>
<evidence type="ECO:0000313" key="9">
    <source>
        <dbReference type="Proteomes" id="UP000594034"/>
    </source>
</evidence>
<feature type="domain" description="Fe/B12 periplasmic-binding" evidence="7">
    <location>
        <begin position="42"/>
        <end position="304"/>
    </location>
</feature>
<reference evidence="8 9" key="1">
    <citation type="submission" date="2019-05" db="EMBL/GenBank/DDBJ databases">
        <title>OXA-830, a novel chromosomally encoded expanded-spectrum class D beta-lactamase in Aeromonas simiae.</title>
        <authorList>
            <person name="Zhou W."/>
            <person name="Chen Q."/>
        </authorList>
    </citation>
    <scope>NUCLEOTIDE SEQUENCE [LARGE SCALE GENOMIC DNA]</scope>
    <source>
        <strain evidence="8 9">A6</strain>
    </source>
</reference>
<feature type="signal peptide" evidence="6">
    <location>
        <begin position="1"/>
        <end position="21"/>
    </location>
</feature>
<evidence type="ECO:0000259" key="7">
    <source>
        <dbReference type="PROSITE" id="PS50983"/>
    </source>
</evidence>
<dbReference type="Pfam" id="PF01497">
    <property type="entry name" value="Peripla_BP_2"/>
    <property type="match status" value="1"/>
</dbReference>
<evidence type="ECO:0000256" key="5">
    <source>
        <dbReference type="ARBA" id="ARBA00022729"/>
    </source>
</evidence>
<dbReference type="PROSITE" id="PS50983">
    <property type="entry name" value="FE_B12_PBP"/>
    <property type="match status" value="1"/>
</dbReference>
<comment type="similarity">
    <text evidence="2">Belongs to the bacterial solute-binding protein 8 family.</text>
</comment>
<dbReference type="Proteomes" id="UP000594034">
    <property type="component" value="Chromosome"/>
</dbReference>
<dbReference type="InterPro" id="IPR002491">
    <property type="entry name" value="ABC_transptr_periplasmic_BD"/>
</dbReference>
<accession>A0A5J6WXP2</accession>
<keyword evidence="4" id="KW-0408">Iron</keyword>
<dbReference type="KEGG" id="asim:FE240_07315"/>